<dbReference type="RefSeq" id="XP_067924976.1">
    <property type="nucleotide sequence ID" value="XM_068063044.1"/>
</dbReference>
<dbReference type="GeneID" id="94426255"/>
<evidence type="ECO:0000313" key="2">
    <source>
        <dbReference type="Proteomes" id="UP000221165"/>
    </source>
</evidence>
<evidence type="ECO:0000313" key="1">
    <source>
        <dbReference type="EMBL" id="PHJ23300.1"/>
    </source>
</evidence>
<dbReference type="VEuPathDB" id="ToxoDB:CSUI_002845"/>
<proteinExistence type="predicted"/>
<gene>
    <name evidence="1" type="ORF">CSUI_002845</name>
</gene>
<sequence>MAVKALKPLVDCILALDCLMISEKKEVSLAHPQTQQQGLCTLKSLRSFCSCLSRLAIDVLQDERLVELNHEPELLILASLIRWKEKTERESRGEATDLLTKKAKNAEFFDIDYHTHASFINAQAEDIAFMALNKKAVACCRDLIFQFKELRSAIWSRRECLLHLDPHFEKDTVLVQIVKSFELAYFRCKRLILRPSNLI</sequence>
<dbReference type="EMBL" id="MIGC01001208">
    <property type="protein sequence ID" value="PHJ23300.1"/>
    <property type="molecule type" value="Genomic_DNA"/>
</dbReference>
<reference evidence="1 2" key="1">
    <citation type="journal article" date="2017" name="Int. J. Parasitol.">
        <title>The genome of the protozoan parasite Cystoisospora suis and a reverse vaccinology approach to identify vaccine candidates.</title>
        <authorList>
            <person name="Palmieri N."/>
            <person name="Shrestha A."/>
            <person name="Ruttkowski B."/>
            <person name="Beck T."/>
            <person name="Vogl C."/>
            <person name="Tomley F."/>
            <person name="Blake D.P."/>
            <person name="Joachim A."/>
        </authorList>
    </citation>
    <scope>NUCLEOTIDE SEQUENCE [LARGE SCALE GENOMIC DNA]</scope>
    <source>
        <strain evidence="1 2">Wien I</strain>
    </source>
</reference>
<protein>
    <submittedName>
        <fullName evidence="1">Uncharacterized protein</fullName>
    </submittedName>
</protein>
<keyword evidence="2" id="KW-1185">Reference proteome</keyword>
<dbReference type="OrthoDB" id="328395at2759"/>
<comment type="caution">
    <text evidence="1">The sequence shown here is derived from an EMBL/GenBank/DDBJ whole genome shotgun (WGS) entry which is preliminary data.</text>
</comment>
<dbReference type="AlphaFoldDB" id="A0A2C6KSH0"/>
<name>A0A2C6KSH0_9APIC</name>
<organism evidence="1 2">
    <name type="scientific">Cystoisospora suis</name>
    <dbReference type="NCBI Taxonomy" id="483139"/>
    <lineage>
        <taxon>Eukaryota</taxon>
        <taxon>Sar</taxon>
        <taxon>Alveolata</taxon>
        <taxon>Apicomplexa</taxon>
        <taxon>Conoidasida</taxon>
        <taxon>Coccidia</taxon>
        <taxon>Eucoccidiorida</taxon>
        <taxon>Eimeriorina</taxon>
        <taxon>Sarcocystidae</taxon>
        <taxon>Cystoisospora</taxon>
    </lineage>
</organism>
<accession>A0A2C6KSH0</accession>
<dbReference type="Proteomes" id="UP000221165">
    <property type="component" value="Unassembled WGS sequence"/>
</dbReference>